<dbReference type="AlphaFoldDB" id="A0A923DUZ2"/>
<organism evidence="3 4">
    <name type="scientific">Pedobacter planticolens</name>
    <dbReference type="NCBI Taxonomy" id="2679964"/>
    <lineage>
        <taxon>Bacteria</taxon>
        <taxon>Pseudomonadati</taxon>
        <taxon>Bacteroidota</taxon>
        <taxon>Sphingobacteriia</taxon>
        <taxon>Sphingobacteriales</taxon>
        <taxon>Sphingobacteriaceae</taxon>
        <taxon>Pedobacter</taxon>
    </lineage>
</organism>
<keyword evidence="1" id="KW-0732">Signal</keyword>
<feature type="signal peptide" evidence="1">
    <location>
        <begin position="1"/>
        <end position="25"/>
    </location>
</feature>
<proteinExistence type="predicted"/>
<gene>
    <name evidence="3" type="ORF">GM921_02695</name>
</gene>
<dbReference type="EMBL" id="WNXD01000001">
    <property type="protein sequence ID" value="MBB2144381.1"/>
    <property type="molecule type" value="Genomic_DNA"/>
</dbReference>
<dbReference type="Gene3D" id="3.40.50.1460">
    <property type="match status" value="1"/>
</dbReference>
<keyword evidence="4" id="KW-1185">Reference proteome</keyword>
<feature type="domain" description="Peptidase C14 caspase" evidence="2">
    <location>
        <begin position="495"/>
        <end position="690"/>
    </location>
</feature>
<reference evidence="3" key="1">
    <citation type="submission" date="2019-11" db="EMBL/GenBank/DDBJ databases">
        <title>Description of Pedobacter sp. LMG 31464T.</title>
        <authorList>
            <person name="Carlier A."/>
            <person name="Qi S."/>
            <person name="Vandamme P."/>
        </authorList>
    </citation>
    <scope>NUCLEOTIDE SEQUENCE</scope>
    <source>
        <strain evidence="3">LMG 31464</strain>
    </source>
</reference>
<dbReference type="InterPro" id="IPR011990">
    <property type="entry name" value="TPR-like_helical_dom_sf"/>
</dbReference>
<evidence type="ECO:0000259" key="2">
    <source>
        <dbReference type="Pfam" id="PF00656"/>
    </source>
</evidence>
<dbReference type="InterPro" id="IPR013783">
    <property type="entry name" value="Ig-like_fold"/>
</dbReference>
<dbReference type="Proteomes" id="UP000601055">
    <property type="component" value="Unassembled WGS sequence"/>
</dbReference>
<dbReference type="SMART" id="SM00028">
    <property type="entry name" value="TPR"/>
    <property type="match status" value="2"/>
</dbReference>
<evidence type="ECO:0000313" key="3">
    <source>
        <dbReference type="EMBL" id="MBB2144381.1"/>
    </source>
</evidence>
<dbReference type="GO" id="GO:0005737">
    <property type="term" value="C:cytoplasm"/>
    <property type="evidence" value="ECO:0007669"/>
    <property type="project" value="TreeGrafter"/>
</dbReference>
<dbReference type="InterPro" id="IPR019734">
    <property type="entry name" value="TPR_rpt"/>
</dbReference>
<dbReference type="InterPro" id="IPR029030">
    <property type="entry name" value="Caspase-like_dom_sf"/>
</dbReference>
<comment type="caution">
    <text evidence="3">The sequence shown here is derived from an EMBL/GenBank/DDBJ whole genome shotgun (WGS) entry which is preliminary data.</text>
</comment>
<dbReference type="RefSeq" id="WP_182921069.1">
    <property type="nucleotide sequence ID" value="NZ_WNXD01000001.1"/>
</dbReference>
<dbReference type="GO" id="GO:0006508">
    <property type="term" value="P:proteolysis"/>
    <property type="evidence" value="ECO:0007669"/>
    <property type="project" value="InterPro"/>
</dbReference>
<dbReference type="PANTHER" id="PTHR48104:SF30">
    <property type="entry name" value="METACASPASE-1"/>
    <property type="match status" value="1"/>
</dbReference>
<protein>
    <recommendedName>
        <fullName evidence="2">Peptidase C14 caspase domain-containing protein</fullName>
    </recommendedName>
</protein>
<dbReference type="Pfam" id="PF00656">
    <property type="entry name" value="Peptidase_C14"/>
    <property type="match status" value="1"/>
</dbReference>
<dbReference type="GO" id="GO:0004197">
    <property type="term" value="F:cysteine-type endopeptidase activity"/>
    <property type="evidence" value="ECO:0007669"/>
    <property type="project" value="InterPro"/>
</dbReference>
<evidence type="ECO:0000313" key="4">
    <source>
        <dbReference type="Proteomes" id="UP000601055"/>
    </source>
</evidence>
<accession>A0A923DUZ2</accession>
<name>A0A923DUZ2_9SPHI</name>
<dbReference type="InterPro" id="IPR050452">
    <property type="entry name" value="Metacaspase"/>
</dbReference>
<dbReference type="InterPro" id="IPR011600">
    <property type="entry name" value="Pept_C14_caspase"/>
</dbReference>
<feature type="chain" id="PRO_5037208108" description="Peptidase C14 caspase domain-containing protein" evidence="1">
    <location>
        <begin position="26"/>
        <end position="726"/>
    </location>
</feature>
<dbReference type="Pfam" id="PF13181">
    <property type="entry name" value="TPR_8"/>
    <property type="match status" value="1"/>
</dbReference>
<dbReference type="Gene3D" id="1.25.40.10">
    <property type="entry name" value="Tetratricopeptide repeat domain"/>
    <property type="match status" value="1"/>
</dbReference>
<dbReference type="SUPFAM" id="SSF52129">
    <property type="entry name" value="Caspase-like"/>
    <property type="match status" value="1"/>
</dbReference>
<dbReference type="PANTHER" id="PTHR48104">
    <property type="entry name" value="METACASPASE-4"/>
    <property type="match status" value="1"/>
</dbReference>
<evidence type="ECO:0000256" key="1">
    <source>
        <dbReference type="SAM" id="SignalP"/>
    </source>
</evidence>
<dbReference type="Gene3D" id="2.60.40.10">
    <property type="entry name" value="Immunoglobulins"/>
    <property type="match status" value="1"/>
</dbReference>
<sequence length="726" mass="80745">MIKFSFFKIIVLIALCFLTSLSLYAQDEDQKKADKELYLKALELSNKGIKALRNDDLIEAEKFFNESLKIYPIPIGFSTLSLKKIEIGDIKGANKVWDNLINSLASRPQILIENYTNIGGIAKLSYQPSAEYIKFLHLAKAKNNFDKGDIKIAHEEMLLLKRDGTLDPVSMAMLGETSLQVSDYTITQEVINELTKFYVNNKNKTLLLGQGTQLTPIYLTAKLALAKGDYTNAVKFSEQLKEADRSDKHIWTVKSNLINSEAQLGLGNIEQSKIYYEAAIKNIVYSRNSPDIAFLGGLIALAEKNYPGALERFSVNLSFKPGSFKYGTLYAQQVTYTKKAEAYLGLNDLVNAKQSYETALLYFPDYSPAINGLAKLEGNQVTIRKTDKTGPEIKILEPTNTRGLKIVAAGKDVMIKGMALDPSGLKSVTINGLSVYVKEVGDFWGTVPLADGVNKFEIAATDLAGNVTKQIFEIEKASATVAATPIAVTEKQGKNYAVFIASQNYDDATIPSLENPIADAIKLKLILKNNYNFSEDNIYNLFNPQRDDFKKKFLELKEVLQPEDNLVIFYAGHGIWVDKEKKGYWLLTDALRNDVNTWVPNKQVLDMIAELPARHTLLITDACFSGSVFKSRGLGADAPAAMKEMDSKITRVAITSGNDTEVPDVSVFMKYLVKALSENKEKYLTAQKMFITQIIEAVMTESKTEPRYGTLELAGHVGGDFIFSKK</sequence>
<dbReference type="SUPFAM" id="SSF48452">
    <property type="entry name" value="TPR-like"/>
    <property type="match status" value="1"/>
</dbReference>